<evidence type="ECO:0000259" key="10">
    <source>
        <dbReference type="PROSITE" id="PS51371"/>
    </source>
</evidence>
<evidence type="ECO:0000256" key="7">
    <source>
        <dbReference type="PROSITE-ProRule" id="PRU00703"/>
    </source>
</evidence>
<evidence type="ECO:0000256" key="9">
    <source>
        <dbReference type="SAM" id="Phobius"/>
    </source>
</evidence>
<keyword evidence="6 8" id="KW-0472">Membrane</keyword>
<keyword evidence="13" id="KW-1185">Reference proteome</keyword>
<evidence type="ECO:0000256" key="1">
    <source>
        <dbReference type="ARBA" id="ARBA00004141"/>
    </source>
</evidence>
<dbReference type="PROSITE" id="PS51846">
    <property type="entry name" value="CNNM"/>
    <property type="match status" value="1"/>
</dbReference>
<accession>A0ABU2ZLG9</accession>
<comment type="subcellular location">
    <subcellularLocation>
        <location evidence="1">Membrane</location>
        <topology evidence="1">Multi-pass membrane protein</topology>
    </subcellularLocation>
</comment>
<keyword evidence="2 8" id="KW-0812">Transmembrane</keyword>
<feature type="transmembrane region" description="Helical" evidence="9">
    <location>
        <begin position="119"/>
        <end position="138"/>
    </location>
</feature>
<evidence type="ECO:0000256" key="3">
    <source>
        <dbReference type="ARBA" id="ARBA00022737"/>
    </source>
</evidence>
<dbReference type="EMBL" id="JAVRHX010000001">
    <property type="protein sequence ID" value="MDT0593240.1"/>
    <property type="molecule type" value="Genomic_DNA"/>
</dbReference>
<evidence type="ECO:0000313" key="13">
    <source>
        <dbReference type="Proteomes" id="UP001253545"/>
    </source>
</evidence>
<name>A0ABU2ZLG9_9ALTE</name>
<keyword evidence="5 7" id="KW-0129">CBS domain</keyword>
<dbReference type="PROSITE" id="PS51371">
    <property type="entry name" value="CBS"/>
    <property type="match status" value="1"/>
</dbReference>
<dbReference type="CDD" id="cd04590">
    <property type="entry name" value="CBS_pair_CorC_HlyC_assoc"/>
    <property type="match status" value="1"/>
</dbReference>
<feature type="domain" description="CNNM transmembrane" evidence="11">
    <location>
        <begin position="1"/>
        <end position="179"/>
    </location>
</feature>
<dbReference type="InterPro" id="IPR046342">
    <property type="entry name" value="CBS_dom_sf"/>
</dbReference>
<protein>
    <submittedName>
        <fullName evidence="12">CNNM domain-containing protein</fullName>
    </submittedName>
</protein>
<evidence type="ECO:0000256" key="6">
    <source>
        <dbReference type="ARBA" id="ARBA00023136"/>
    </source>
</evidence>
<comment type="caution">
    <text evidence="12">The sequence shown here is derived from an EMBL/GenBank/DDBJ whole genome shotgun (WGS) entry which is preliminary data.</text>
</comment>
<dbReference type="PANTHER" id="PTHR22777">
    <property type="entry name" value="HEMOLYSIN-RELATED"/>
    <property type="match status" value="1"/>
</dbReference>
<feature type="domain" description="CBS" evidence="10">
    <location>
        <begin position="264"/>
        <end position="322"/>
    </location>
</feature>
<proteinExistence type="predicted"/>
<organism evidence="12 13">
    <name type="scientific">Glaciecola petra</name>
    <dbReference type="NCBI Taxonomy" id="3075602"/>
    <lineage>
        <taxon>Bacteria</taxon>
        <taxon>Pseudomonadati</taxon>
        <taxon>Pseudomonadota</taxon>
        <taxon>Gammaproteobacteria</taxon>
        <taxon>Alteromonadales</taxon>
        <taxon>Alteromonadaceae</taxon>
        <taxon>Glaciecola</taxon>
    </lineage>
</organism>
<evidence type="ECO:0000256" key="5">
    <source>
        <dbReference type="ARBA" id="ARBA00023122"/>
    </source>
</evidence>
<evidence type="ECO:0000256" key="2">
    <source>
        <dbReference type="ARBA" id="ARBA00022692"/>
    </source>
</evidence>
<dbReference type="SUPFAM" id="SSF54631">
    <property type="entry name" value="CBS-domain pair"/>
    <property type="match status" value="1"/>
</dbReference>
<evidence type="ECO:0000256" key="8">
    <source>
        <dbReference type="PROSITE-ProRule" id="PRU01193"/>
    </source>
</evidence>
<keyword evidence="4 8" id="KW-1133">Transmembrane helix</keyword>
<sequence>MLLLIIYVFIALGFSFVCSIAEAVILSVSQAYISLLEKDKKPSGALLNQLTTDINKPLSAILTLNTIAHTMGAAGAGAQALTVFGDAYFSLISAVLTFMILVFSEIIPKTLGATYWKALAPATAYFLKYLILVLYPLVKMSQKLTSGFTEDSPLKGLSRSELLAMAELSGKEGQLAQQEALFLQNLLSLHELQIKDAMTHRTVVFSVSESLSVSEFVEKHSDTAFSRIPIYENDESESINGYIMRTEILLAMANGEGNKTLAEFNKPLITLLGNMPLSKSFDHFLNSRVHMLLVVDEYGGLEGLLTLEDLLESLLGIEIVDEQDTTVSMKRLAKIMWKRREKRMVEQFNGNENSTNKQNAK</sequence>
<dbReference type="Gene3D" id="3.10.580.10">
    <property type="entry name" value="CBS-domain"/>
    <property type="match status" value="1"/>
</dbReference>
<keyword evidence="3" id="KW-0677">Repeat</keyword>
<dbReference type="Pfam" id="PF00571">
    <property type="entry name" value="CBS"/>
    <property type="match status" value="1"/>
</dbReference>
<evidence type="ECO:0000259" key="11">
    <source>
        <dbReference type="PROSITE" id="PS51846"/>
    </source>
</evidence>
<dbReference type="Pfam" id="PF01595">
    <property type="entry name" value="CNNM"/>
    <property type="match status" value="1"/>
</dbReference>
<gene>
    <name evidence="12" type="ORF">RM552_00105</name>
</gene>
<dbReference type="RefSeq" id="WP_311366767.1">
    <property type="nucleotide sequence ID" value="NZ_JAVRHX010000001.1"/>
</dbReference>
<dbReference type="PANTHER" id="PTHR22777:SF4">
    <property type="entry name" value="UPF0053 PROTEIN SLL1254"/>
    <property type="match status" value="1"/>
</dbReference>
<feature type="transmembrane region" description="Helical" evidence="9">
    <location>
        <begin position="87"/>
        <end position="107"/>
    </location>
</feature>
<dbReference type="InterPro" id="IPR000644">
    <property type="entry name" value="CBS_dom"/>
</dbReference>
<dbReference type="InterPro" id="IPR002550">
    <property type="entry name" value="CNNM"/>
</dbReference>
<dbReference type="SMART" id="SM00116">
    <property type="entry name" value="CBS"/>
    <property type="match status" value="2"/>
</dbReference>
<dbReference type="Proteomes" id="UP001253545">
    <property type="component" value="Unassembled WGS sequence"/>
</dbReference>
<evidence type="ECO:0000256" key="4">
    <source>
        <dbReference type="ARBA" id="ARBA00022989"/>
    </source>
</evidence>
<evidence type="ECO:0000313" key="12">
    <source>
        <dbReference type="EMBL" id="MDT0593240.1"/>
    </source>
</evidence>
<reference evidence="12 13" key="1">
    <citation type="submission" date="2023-09" db="EMBL/GenBank/DDBJ databases">
        <authorList>
            <person name="Rey-Velasco X."/>
        </authorList>
    </citation>
    <scope>NUCLEOTIDE SEQUENCE [LARGE SCALE GENOMIC DNA]</scope>
    <source>
        <strain evidence="12 13">P117</strain>
    </source>
</reference>
<dbReference type="InterPro" id="IPR044751">
    <property type="entry name" value="Ion_transp-like_CBS"/>
</dbReference>